<sequence>MKRWSAAAAVRSNLVETPRHLGLSSDWYLPTYMIVRSPLDGGSFRASSSAGEAQQPASPKAISPAPPPVAEARMRARRDEDLLLDPVSSSARSVAWHGMGGPPSRILRPCLGAGWLALFLQPGTCTMYLAAAVSSAVRNIACFSDVCVDTTPEIRTDERAGGAPDRSATGRADDGSMAGRQVIWPMARGWLQLRLRLMATNSRHSRPQPPTYSPLTPRARASSSPPSHPFPCLAGRPASTPSSGAQKR</sequence>
<dbReference type="Proteomes" id="UP001638806">
    <property type="component" value="Unassembled WGS sequence"/>
</dbReference>
<comment type="caution">
    <text evidence="1">The sequence shown here is derived from an EMBL/GenBank/DDBJ whole genome shotgun (WGS) entry which is preliminary data.</text>
</comment>
<dbReference type="EMBL" id="JBGNUJ010000002">
    <property type="protein sequence ID" value="KAL3964404.1"/>
    <property type="molecule type" value="Genomic_DNA"/>
</dbReference>
<protein>
    <submittedName>
        <fullName evidence="1">Uncharacterized protein</fullName>
    </submittedName>
</protein>
<name>A0ACC4E8C8_PURLI</name>
<accession>A0ACC4E8C8</accession>
<evidence type="ECO:0000313" key="2">
    <source>
        <dbReference type="Proteomes" id="UP001638806"/>
    </source>
</evidence>
<organism evidence="1 2">
    <name type="scientific">Purpureocillium lilacinum</name>
    <name type="common">Paecilomyces lilacinus</name>
    <dbReference type="NCBI Taxonomy" id="33203"/>
    <lineage>
        <taxon>Eukaryota</taxon>
        <taxon>Fungi</taxon>
        <taxon>Dikarya</taxon>
        <taxon>Ascomycota</taxon>
        <taxon>Pezizomycotina</taxon>
        <taxon>Sordariomycetes</taxon>
        <taxon>Hypocreomycetidae</taxon>
        <taxon>Hypocreales</taxon>
        <taxon>Ophiocordycipitaceae</taxon>
        <taxon>Purpureocillium</taxon>
    </lineage>
</organism>
<evidence type="ECO:0000313" key="1">
    <source>
        <dbReference type="EMBL" id="KAL3964404.1"/>
    </source>
</evidence>
<gene>
    <name evidence="1" type="ORF">ACCO45_001408</name>
</gene>
<reference evidence="1" key="1">
    <citation type="submission" date="2024-12" db="EMBL/GenBank/DDBJ databases">
        <title>Comparative genomics and development of molecular markers within Purpureocillium lilacinum and among Purpureocillium species.</title>
        <authorList>
            <person name="Yeh Z.-Y."/>
            <person name="Ni N.-T."/>
            <person name="Lo P.-H."/>
            <person name="Mushyakhwo K."/>
            <person name="Lin C.-F."/>
            <person name="Nai Y.-S."/>
        </authorList>
    </citation>
    <scope>NUCLEOTIDE SEQUENCE</scope>
    <source>
        <strain evidence="1">NCHU-NPUST-175</strain>
    </source>
</reference>
<proteinExistence type="predicted"/>
<keyword evidence="2" id="KW-1185">Reference proteome</keyword>